<evidence type="ECO:0000313" key="3">
    <source>
        <dbReference type="EMBL" id="KAF9530259.1"/>
    </source>
</evidence>
<dbReference type="InterPro" id="IPR036291">
    <property type="entry name" value="NAD(P)-bd_dom_sf"/>
</dbReference>
<dbReference type="SUPFAM" id="SSF50129">
    <property type="entry name" value="GroES-like"/>
    <property type="match status" value="1"/>
</dbReference>
<protein>
    <submittedName>
        <fullName evidence="3">Alcohol dehydrogenase</fullName>
    </submittedName>
</protein>
<dbReference type="OrthoDB" id="809632at2759"/>
<keyword evidence="4" id="KW-1185">Reference proteome</keyword>
<dbReference type="PANTHER" id="PTHR43205">
    <property type="entry name" value="PROSTAGLANDIN REDUCTASE"/>
    <property type="match status" value="1"/>
</dbReference>
<name>A0A9P6EKG1_9AGAR</name>
<dbReference type="SUPFAM" id="SSF51735">
    <property type="entry name" value="NAD(P)-binding Rossmann-fold domains"/>
    <property type="match status" value="1"/>
</dbReference>
<dbReference type="InterPro" id="IPR020843">
    <property type="entry name" value="ER"/>
</dbReference>
<dbReference type="InterPro" id="IPR041694">
    <property type="entry name" value="ADH_N_2"/>
</dbReference>
<dbReference type="CDD" id="cd05288">
    <property type="entry name" value="PGDH"/>
    <property type="match status" value="1"/>
</dbReference>
<dbReference type="InterPro" id="IPR013149">
    <property type="entry name" value="ADH-like_C"/>
</dbReference>
<evidence type="ECO:0000256" key="1">
    <source>
        <dbReference type="ARBA" id="ARBA00023002"/>
    </source>
</evidence>
<keyword evidence="1" id="KW-0560">Oxidoreductase</keyword>
<dbReference type="Pfam" id="PF00107">
    <property type="entry name" value="ADH_zinc_N"/>
    <property type="match status" value="1"/>
</dbReference>
<evidence type="ECO:0000313" key="4">
    <source>
        <dbReference type="Proteomes" id="UP000807306"/>
    </source>
</evidence>
<organism evidence="3 4">
    <name type="scientific">Crepidotus variabilis</name>
    <dbReference type="NCBI Taxonomy" id="179855"/>
    <lineage>
        <taxon>Eukaryota</taxon>
        <taxon>Fungi</taxon>
        <taxon>Dikarya</taxon>
        <taxon>Basidiomycota</taxon>
        <taxon>Agaricomycotina</taxon>
        <taxon>Agaricomycetes</taxon>
        <taxon>Agaricomycetidae</taxon>
        <taxon>Agaricales</taxon>
        <taxon>Agaricineae</taxon>
        <taxon>Crepidotaceae</taxon>
        <taxon>Crepidotus</taxon>
    </lineage>
</organism>
<comment type="caution">
    <text evidence="3">The sequence shown here is derived from an EMBL/GenBank/DDBJ whole genome shotgun (WGS) entry which is preliminary data.</text>
</comment>
<dbReference type="InterPro" id="IPR045010">
    <property type="entry name" value="MDR_fam"/>
</dbReference>
<dbReference type="PANTHER" id="PTHR43205:SF7">
    <property type="entry name" value="PROSTAGLANDIN REDUCTASE 1"/>
    <property type="match status" value="1"/>
</dbReference>
<dbReference type="Proteomes" id="UP000807306">
    <property type="component" value="Unassembled WGS sequence"/>
</dbReference>
<dbReference type="AlphaFoldDB" id="A0A9P6EKG1"/>
<dbReference type="FunFam" id="3.40.50.720:FF:000121">
    <property type="entry name" value="Prostaglandin reductase 2"/>
    <property type="match status" value="1"/>
</dbReference>
<reference evidence="3" key="1">
    <citation type="submission" date="2020-11" db="EMBL/GenBank/DDBJ databases">
        <authorList>
            <consortium name="DOE Joint Genome Institute"/>
            <person name="Ahrendt S."/>
            <person name="Riley R."/>
            <person name="Andreopoulos W."/>
            <person name="Labutti K."/>
            <person name="Pangilinan J."/>
            <person name="Ruiz-Duenas F.J."/>
            <person name="Barrasa J.M."/>
            <person name="Sanchez-Garcia M."/>
            <person name="Camarero S."/>
            <person name="Miyauchi S."/>
            <person name="Serrano A."/>
            <person name="Linde D."/>
            <person name="Babiker R."/>
            <person name="Drula E."/>
            <person name="Ayuso-Fernandez I."/>
            <person name="Pacheco R."/>
            <person name="Padilla G."/>
            <person name="Ferreira P."/>
            <person name="Barriuso J."/>
            <person name="Kellner H."/>
            <person name="Castanera R."/>
            <person name="Alfaro M."/>
            <person name="Ramirez L."/>
            <person name="Pisabarro A.G."/>
            <person name="Kuo A."/>
            <person name="Tritt A."/>
            <person name="Lipzen A."/>
            <person name="He G."/>
            <person name="Yan M."/>
            <person name="Ng V."/>
            <person name="Cullen D."/>
            <person name="Martin F."/>
            <person name="Rosso M.-N."/>
            <person name="Henrissat B."/>
            <person name="Hibbett D."/>
            <person name="Martinez A.T."/>
            <person name="Grigoriev I.V."/>
        </authorList>
    </citation>
    <scope>NUCLEOTIDE SEQUENCE</scope>
    <source>
        <strain evidence="3">CBS 506.95</strain>
    </source>
</reference>
<proteinExistence type="predicted"/>
<accession>A0A9P6EKG1</accession>
<dbReference type="EMBL" id="MU157841">
    <property type="protein sequence ID" value="KAF9530259.1"/>
    <property type="molecule type" value="Genomic_DNA"/>
</dbReference>
<dbReference type="GO" id="GO:0016628">
    <property type="term" value="F:oxidoreductase activity, acting on the CH-CH group of donors, NAD or NADP as acceptor"/>
    <property type="evidence" value="ECO:0007669"/>
    <property type="project" value="InterPro"/>
</dbReference>
<evidence type="ECO:0000259" key="2">
    <source>
        <dbReference type="SMART" id="SM00829"/>
    </source>
</evidence>
<dbReference type="Pfam" id="PF16884">
    <property type="entry name" value="ADH_N_2"/>
    <property type="match status" value="1"/>
</dbReference>
<dbReference type="SMART" id="SM00829">
    <property type="entry name" value="PKS_ER"/>
    <property type="match status" value="1"/>
</dbReference>
<sequence>MAPVTNGRVILNAYAEGFPEPGKTIIYDDASIIDLDNVPLEGGVLIKTLELSVDPYFRNRMNPPPPPGQGTANGFTLGQPLHGGGVAVVLRSEDDRLKAGDKFFESFSLPHQHYSILKGSQLNGVEILKNPHNIPWSAFTGVLGMPGLSAYAGWKEHSKAKEGEVAFVTSGAGPVGSLVVQLAKIEGLKVIASAGSEEKLQFMRDLGADVVFNYKTTDTKEVLAKEGPIDIYWDNVGGETLDAALINANINARFIECGMISGYNNGHSKGIKNIYQVVARQISMNGFFVGRLGDKYRKEFLDFIEPKIANGEIKYAEDRFIGLEKVGEAIAQVQRGLVKAKAVVHVASENI</sequence>
<feature type="domain" description="Enoyl reductase (ER)" evidence="2">
    <location>
        <begin position="52"/>
        <end position="344"/>
    </location>
</feature>
<dbReference type="Gene3D" id="3.90.180.10">
    <property type="entry name" value="Medium-chain alcohol dehydrogenases, catalytic domain"/>
    <property type="match status" value="1"/>
</dbReference>
<gene>
    <name evidence="3" type="ORF">CPB83DRAFT_892868</name>
</gene>
<dbReference type="InterPro" id="IPR011032">
    <property type="entry name" value="GroES-like_sf"/>
</dbReference>
<dbReference type="Gene3D" id="3.40.50.720">
    <property type="entry name" value="NAD(P)-binding Rossmann-like Domain"/>
    <property type="match status" value="1"/>
</dbReference>